<dbReference type="AlphaFoldDB" id="A0A9N9GN74"/>
<dbReference type="OrthoDB" id="10460967at2759"/>
<evidence type="ECO:0000313" key="2">
    <source>
        <dbReference type="Proteomes" id="UP000789570"/>
    </source>
</evidence>
<reference evidence="1" key="1">
    <citation type="submission" date="2021-06" db="EMBL/GenBank/DDBJ databases">
        <authorList>
            <person name="Kallberg Y."/>
            <person name="Tangrot J."/>
            <person name="Rosling A."/>
        </authorList>
    </citation>
    <scope>NUCLEOTIDE SEQUENCE</scope>
    <source>
        <strain evidence="1">UK204</strain>
    </source>
</reference>
<evidence type="ECO:0000313" key="1">
    <source>
        <dbReference type="EMBL" id="CAG8613958.1"/>
    </source>
</evidence>
<dbReference type="EMBL" id="CAJVPQ010002964">
    <property type="protein sequence ID" value="CAG8613958.1"/>
    <property type="molecule type" value="Genomic_DNA"/>
</dbReference>
<keyword evidence="2" id="KW-1185">Reference proteome</keyword>
<gene>
    <name evidence="1" type="ORF">FCALED_LOCUS9211</name>
</gene>
<name>A0A9N9GN74_9GLOM</name>
<protein>
    <submittedName>
        <fullName evidence="1">6034_t:CDS:1</fullName>
    </submittedName>
</protein>
<comment type="caution">
    <text evidence="1">The sequence shown here is derived from an EMBL/GenBank/DDBJ whole genome shotgun (WGS) entry which is preliminary data.</text>
</comment>
<dbReference type="Proteomes" id="UP000789570">
    <property type="component" value="Unassembled WGS sequence"/>
</dbReference>
<organism evidence="1 2">
    <name type="scientific">Funneliformis caledonium</name>
    <dbReference type="NCBI Taxonomy" id="1117310"/>
    <lineage>
        <taxon>Eukaryota</taxon>
        <taxon>Fungi</taxon>
        <taxon>Fungi incertae sedis</taxon>
        <taxon>Mucoromycota</taxon>
        <taxon>Glomeromycotina</taxon>
        <taxon>Glomeromycetes</taxon>
        <taxon>Glomerales</taxon>
        <taxon>Glomeraceae</taxon>
        <taxon>Funneliformis</taxon>
    </lineage>
</organism>
<accession>A0A9N9GN74</accession>
<sequence>KIGNHFSIININKEGHEFFAVTYNQNSTLTLEPYNPNVPSPQSQRFFIGNKSGQPLPMAIKSCLDAGHHIIARDGAGEDSPLFAKEFNDIQPNMSRAVLIQAIGNAKLFWTASNATNKITLRTRGHEFFAVTYKQNSELTLEPYNPNIASPQSQKFLIGHNIVAKYGPIQDSPLTTECSNDIQPIWNIQSFNL</sequence>
<proteinExistence type="predicted"/>
<feature type="non-terminal residue" evidence="1">
    <location>
        <position position="193"/>
    </location>
</feature>